<evidence type="ECO:0000259" key="2">
    <source>
        <dbReference type="PROSITE" id="PS51168"/>
    </source>
</evidence>
<gene>
    <name evidence="3" type="ORF">GGR25_002685</name>
</gene>
<dbReference type="EC" id="5.4.99.5" evidence="1"/>
<evidence type="ECO:0000256" key="1">
    <source>
        <dbReference type="ARBA" id="ARBA00012404"/>
    </source>
</evidence>
<dbReference type="AlphaFoldDB" id="A0A840AT57"/>
<evidence type="ECO:0000313" key="4">
    <source>
        <dbReference type="Proteomes" id="UP000553963"/>
    </source>
</evidence>
<dbReference type="Gene3D" id="1.20.59.10">
    <property type="entry name" value="Chorismate mutase"/>
    <property type="match status" value="1"/>
</dbReference>
<comment type="caution">
    <text evidence="3">The sequence shown here is derived from an EMBL/GenBank/DDBJ whole genome shotgun (WGS) entry which is preliminary data.</text>
</comment>
<dbReference type="Pfam" id="PF01817">
    <property type="entry name" value="CM_2"/>
    <property type="match status" value="1"/>
</dbReference>
<dbReference type="RefSeq" id="WP_183399253.1">
    <property type="nucleotide sequence ID" value="NZ_JACIDS010000003.1"/>
</dbReference>
<organism evidence="3 4">
    <name type="scientific">Kaistia hirudinis</name>
    <dbReference type="NCBI Taxonomy" id="1293440"/>
    <lineage>
        <taxon>Bacteria</taxon>
        <taxon>Pseudomonadati</taxon>
        <taxon>Pseudomonadota</taxon>
        <taxon>Alphaproteobacteria</taxon>
        <taxon>Hyphomicrobiales</taxon>
        <taxon>Kaistiaceae</taxon>
        <taxon>Kaistia</taxon>
    </lineage>
</organism>
<dbReference type="InterPro" id="IPR036263">
    <property type="entry name" value="Chorismate_II_sf"/>
</dbReference>
<dbReference type="SUPFAM" id="SSF48600">
    <property type="entry name" value="Chorismate mutase II"/>
    <property type="match status" value="1"/>
</dbReference>
<sequence>MSDLTDETMSSSESRPQGEADFQKLAEIRATIDRLDAEMHGCLIERSTAISSLIRVKGTSRPGAAFRPGREAEMMRRLVDRHEGTLPLWTVEHIWREIITTFTRMQASFDVAYDAGVNADAVRDVARFLFGFTVALHRQSDALSTINHIKESGTDLGVVSLNQPASAGAWWRALGRPSAPRIMALSPFIRVGGRPADHPALVISPELSDPAPPDFLVFAAATIGADPAPVILAAGGTVLAASGRERLVVLPAGAPVAAVAARAGLEDLARVGALFRGIALGDAAADPVLYQRLDEAGVSP</sequence>
<reference evidence="3 4" key="1">
    <citation type="submission" date="2020-08" db="EMBL/GenBank/DDBJ databases">
        <title>Genomic Encyclopedia of Type Strains, Phase IV (KMG-IV): sequencing the most valuable type-strain genomes for metagenomic binning, comparative biology and taxonomic classification.</title>
        <authorList>
            <person name="Goeker M."/>
        </authorList>
    </citation>
    <scope>NUCLEOTIDE SEQUENCE [LARGE SCALE GENOMIC DNA]</scope>
    <source>
        <strain evidence="3 4">DSM 25966</strain>
    </source>
</reference>
<feature type="domain" description="Chorismate mutase" evidence="2">
    <location>
        <begin position="19"/>
        <end position="110"/>
    </location>
</feature>
<dbReference type="EMBL" id="JACIDS010000003">
    <property type="protein sequence ID" value="MBB3931635.1"/>
    <property type="molecule type" value="Genomic_DNA"/>
</dbReference>
<dbReference type="InterPro" id="IPR002701">
    <property type="entry name" value="CM_II_prokaryot"/>
</dbReference>
<protein>
    <recommendedName>
        <fullName evidence="1">chorismate mutase</fullName>
        <ecNumber evidence="1">5.4.99.5</ecNumber>
    </recommendedName>
</protein>
<accession>A0A840AT57</accession>
<name>A0A840AT57_9HYPH</name>
<dbReference type="Proteomes" id="UP000553963">
    <property type="component" value="Unassembled WGS sequence"/>
</dbReference>
<dbReference type="PROSITE" id="PS51168">
    <property type="entry name" value="CHORISMATE_MUT_2"/>
    <property type="match status" value="1"/>
</dbReference>
<dbReference type="SMART" id="SM00830">
    <property type="entry name" value="CM_2"/>
    <property type="match status" value="1"/>
</dbReference>
<dbReference type="InterPro" id="IPR036979">
    <property type="entry name" value="CM_dom_sf"/>
</dbReference>
<dbReference type="GO" id="GO:0004106">
    <property type="term" value="F:chorismate mutase activity"/>
    <property type="evidence" value="ECO:0007669"/>
    <property type="project" value="UniProtKB-EC"/>
</dbReference>
<proteinExistence type="predicted"/>
<evidence type="ECO:0000313" key="3">
    <source>
        <dbReference type="EMBL" id="MBB3931635.1"/>
    </source>
</evidence>
<keyword evidence="4" id="KW-1185">Reference proteome</keyword>
<dbReference type="GO" id="GO:0046417">
    <property type="term" value="P:chorismate metabolic process"/>
    <property type="evidence" value="ECO:0007669"/>
    <property type="project" value="InterPro"/>
</dbReference>